<organism evidence="2 3">
    <name type="scientific">Hymenobacter oligotrophus</name>
    <dbReference type="NCBI Taxonomy" id="2319843"/>
    <lineage>
        <taxon>Bacteria</taxon>
        <taxon>Pseudomonadati</taxon>
        <taxon>Bacteroidota</taxon>
        <taxon>Cytophagia</taxon>
        <taxon>Cytophagales</taxon>
        <taxon>Hymenobacteraceae</taxon>
        <taxon>Hymenobacter</taxon>
    </lineage>
</organism>
<proteinExistence type="predicted"/>
<evidence type="ECO:0000313" key="3">
    <source>
        <dbReference type="Proteomes" id="UP000262802"/>
    </source>
</evidence>
<keyword evidence="1" id="KW-0472">Membrane</keyword>
<reference evidence="2 3" key="1">
    <citation type="submission" date="2018-09" db="EMBL/GenBank/DDBJ databases">
        <title>Hymenobacter medium sp. nov., isolated from R2A medium.</title>
        <authorList>
            <person name="Yingchao G."/>
        </authorList>
    </citation>
    <scope>NUCLEOTIDE SEQUENCE [LARGE SCALE GENOMIC DNA]</scope>
    <source>
        <strain evidence="3">sh-6</strain>
    </source>
</reference>
<dbReference type="Proteomes" id="UP000262802">
    <property type="component" value="Chromosome"/>
</dbReference>
<dbReference type="OrthoDB" id="893172at2"/>
<dbReference type="AlphaFoldDB" id="A0A3B7QS46"/>
<protein>
    <submittedName>
        <fullName evidence="2">Uncharacterized protein</fullName>
    </submittedName>
</protein>
<feature type="transmembrane region" description="Helical" evidence="1">
    <location>
        <begin position="65"/>
        <end position="86"/>
    </location>
</feature>
<dbReference type="KEGG" id="hyh:D3Y59_01355"/>
<evidence type="ECO:0000256" key="1">
    <source>
        <dbReference type="SAM" id="Phobius"/>
    </source>
</evidence>
<feature type="transmembrane region" description="Helical" evidence="1">
    <location>
        <begin position="157"/>
        <end position="174"/>
    </location>
</feature>
<sequence length="190" mass="20360">MNNRTLGTIALVFSPCLQLMGMLGASKAPWVESVSAGFGLLFLVGWACSATALRHNRVTAGNGRGAQVLYAAQLTLFALASMQQVFDMTVGRQQHLVYFVADMAWPGSMALMLIAGIAVLRARVWAGWRRFVPLACALFLPVFFALIPLVGRDLASSLAGWYTVGAWALLAYAVRSTPESKLVPALVAAN</sequence>
<gene>
    <name evidence="2" type="ORF">D3Y59_01355</name>
</gene>
<keyword evidence="1" id="KW-0812">Transmembrane</keyword>
<keyword evidence="3" id="KW-1185">Reference proteome</keyword>
<dbReference type="EMBL" id="CP032317">
    <property type="protein sequence ID" value="AYA35808.1"/>
    <property type="molecule type" value="Genomic_DNA"/>
</dbReference>
<dbReference type="RefSeq" id="WP_119443397.1">
    <property type="nucleotide sequence ID" value="NZ_CP032317.1"/>
</dbReference>
<feature type="transmembrane region" description="Helical" evidence="1">
    <location>
        <begin position="131"/>
        <end position="151"/>
    </location>
</feature>
<feature type="transmembrane region" description="Helical" evidence="1">
    <location>
        <begin position="35"/>
        <end position="53"/>
    </location>
</feature>
<accession>A0A3B7QS46</accession>
<feature type="transmembrane region" description="Helical" evidence="1">
    <location>
        <begin position="98"/>
        <end position="119"/>
    </location>
</feature>
<name>A0A3B7QS46_9BACT</name>
<evidence type="ECO:0000313" key="2">
    <source>
        <dbReference type="EMBL" id="AYA35808.1"/>
    </source>
</evidence>
<keyword evidence="1" id="KW-1133">Transmembrane helix</keyword>